<dbReference type="SUPFAM" id="SSF51556">
    <property type="entry name" value="Metallo-dependent hydrolases"/>
    <property type="match status" value="1"/>
</dbReference>
<proteinExistence type="inferred from homology"/>
<feature type="binding site" evidence="8">
    <location>
        <position position="251"/>
    </location>
    <ligand>
        <name>Zn(2+)</name>
        <dbReference type="ChEBI" id="CHEBI:29105"/>
    </ligand>
</feature>
<gene>
    <name evidence="11" type="primary">nagA</name>
    <name evidence="12" type="ORF">FB463_002227</name>
    <name evidence="11" type="ORF">FFA01_25460</name>
</gene>
<dbReference type="EMBL" id="JACGWW010000002">
    <property type="protein sequence ID" value="MBA8813978.1"/>
    <property type="molecule type" value="Genomic_DNA"/>
</dbReference>
<keyword evidence="2 8" id="KW-0479">Metal-binding</keyword>
<organism evidence="12 14">
    <name type="scientific">Frigoribacterium faeni</name>
    <dbReference type="NCBI Taxonomy" id="145483"/>
    <lineage>
        <taxon>Bacteria</taxon>
        <taxon>Bacillati</taxon>
        <taxon>Actinomycetota</taxon>
        <taxon>Actinomycetes</taxon>
        <taxon>Micrococcales</taxon>
        <taxon>Microbacteriaceae</taxon>
        <taxon>Frigoribacterium</taxon>
    </lineage>
</organism>
<feature type="binding site" evidence="8">
    <location>
        <position position="164"/>
    </location>
    <ligand>
        <name>Zn(2+)</name>
        <dbReference type="ChEBI" id="CHEBI:29105"/>
    </ligand>
</feature>
<keyword evidence="3 5" id="KW-0378">Hydrolase</keyword>
<evidence type="ECO:0000313" key="13">
    <source>
        <dbReference type="Proteomes" id="UP000321154"/>
    </source>
</evidence>
<protein>
    <submittedName>
        <fullName evidence="12">N-acetylglucosamine-6-phosphate deacetylase</fullName>
        <ecNumber evidence="12">3.5.1.25</ecNumber>
    </submittedName>
</protein>
<feature type="binding site" evidence="7">
    <location>
        <position position="286"/>
    </location>
    <ligand>
        <name>substrate</name>
    </ligand>
</feature>
<feature type="compositionally biased region" description="Gly residues" evidence="9">
    <location>
        <begin position="60"/>
        <end position="75"/>
    </location>
</feature>
<comment type="cofactor">
    <cofactor evidence="8">
        <name>a divalent metal cation</name>
        <dbReference type="ChEBI" id="CHEBI:60240"/>
    </cofactor>
    <text evidence="8">Binds 1 divalent metal cation per subunit.</text>
</comment>
<evidence type="ECO:0000256" key="3">
    <source>
        <dbReference type="ARBA" id="ARBA00022801"/>
    </source>
</evidence>
<feature type="binding site" evidence="8">
    <location>
        <position position="230"/>
    </location>
    <ligand>
        <name>Zn(2+)</name>
        <dbReference type="ChEBI" id="CHEBI:29105"/>
    </ligand>
</feature>
<dbReference type="GO" id="GO:0006046">
    <property type="term" value="P:N-acetylglucosamine catabolic process"/>
    <property type="evidence" value="ECO:0007669"/>
    <property type="project" value="TreeGrafter"/>
</dbReference>
<dbReference type="Gene3D" id="3.20.20.140">
    <property type="entry name" value="Metal-dependent hydrolases"/>
    <property type="match status" value="1"/>
</dbReference>
<feature type="domain" description="Amidohydrolase-related" evidence="10">
    <location>
        <begin position="90"/>
        <end position="401"/>
    </location>
</feature>
<evidence type="ECO:0000256" key="2">
    <source>
        <dbReference type="ARBA" id="ARBA00022723"/>
    </source>
</evidence>
<feature type="compositionally biased region" description="Low complexity" evidence="9">
    <location>
        <begin position="42"/>
        <end position="59"/>
    </location>
</feature>
<evidence type="ECO:0000256" key="4">
    <source>
        <dbReference type="ARBA" id="ARBA00023277"/>
    </source>
</evidence>
<feature type="binding site" evidence="7">
    <location>
        <position position="262"/>
    </location>
    <ligand>
        <name>substrate</name>
    </ligand>
</feature>
<feature type="active site" description="Proton donor/acceptor" evidence="6">
    <location>
        <position position="308"/>
    </location>
</feature>
<dbReference type="EC" id="3.5.1.25" evidence="12"/>
<feature type="binding site" evidence="7">
    <location>
        <begin position="342"/>
        <end position="344"/>
    </location>
    <ligand>
        <name>substrate</name>
    </ligand>
</feature>
<evidence type="ECO:0000256" key="9">
    <source>
        <dbReference type="SAM" id="MobiDB-lite"/>
    </source>
</evidence>
<dbReference type="InterPro" id="IPR006680">
    <property type="entry name" value="Amidohydro-rel"/>
</dbReference>
<dbReference type="SUPFAM" id="SSF51338">
    <property type="entry name" value="Composite domain of metallo-dependent hydrolases"/>
    <property type="match status" value="1"/>
</dbReference>
<evidence type="ECO:0000313" key="12">
    <source>
        <dbReference type="EMBL" id="MBA8813978.1"/>
    </source>
</evidence>
<evidence type="ECO:0000313" key="14">
    <source>
        <dbReference type="Proteomes" id="UP000522688"/>
    </source>
</evidence>
<evidence type="ECO:0000256" key="5">
    <source>
        <dbReference type="PIRNR" id="PIRNR038994"/>
    </source>
</evidence>
<evidence type="ECO:0000256" key="7">
    <source>
        <dbReference type="PIRSR" id="PIRSR038994-2"/>
    </source>
</evidence>
<dbReference type="Proteomes" id="UP000522688">
    <property type="component" value="Unassembled WGS sequence"/>
</dbReference>
<comment type="caution">
    <text evidence="12">The sequence shown here is derived from an EMBL/GenBank/DDBJ whole genome shotgun (WGS) entry which is preliminary data.</text>
</comment>
<dbReference type="PIRSF" id="PIRSF038994">
    <property type="entry name" value="NagA"/>
    <property type="match status" value="1"/>
</dbReference>
<sequence>MTILFHDAHKVDADGEVDGFWMLVDGDRIVSVGSSPRRRGAAADATGATGATGAASASHGGSGALDGSDGRGGAGLPPADRTVDLGGAHLTPGLVDLHTHGGGGHSFDHDAASIEAGLALHRSHGTTRSIVSLVAAPIAELRGSLQRVAELQQRDQLVLGAHLEGPFLAPDRRGAHHRHYLADPDPVLIDELVDAGWGTLRQVTLAPELPGGLAAVDRFVAAGVAVAVGHTEAGFDLTRQAFDRGATLVTHAFNAMNGIHHRDPGPIIAAVGDERVTIELVLDGVHVHPEVATLVLRSAPGRVALVTDAMAAAGSPDGAYRLGDLDVTVSDGVATLTGSDTIAGSTSTQDHALRVALSRTGLTPTEAVAASTIVPARALGLDDRLGRLAPGYVADAVAWDTTWSVERVWAAGVEVPAAR</sequence>
<reference evidence="11 13" key="1">
    <citation type="submission" date="2019-07" db="EMBL/GenBank/DDBJ databases">
        <title>Whole genome shotgun sequence of Frigoribacterium faeni NBRC 103066.</title>
        <authorList>
            <person name="Hosoyama A."/>
            <person name="Uohara A."/>
            <person name="Ohji S."/>
            <person name="Ichikawa N."/>
        </authorList>
    </citation>
    <scope>NUCLEOTIDE SEQUENCE [LARGE SCALE GENOMIC DNA]</scope>
    <source>
        <strain evidence="11 13">NBRC 103066</strain>
    </source>
</reference>
<dbReference type="InterPro" id="IPR032466">
    <property type="entry name" value="Metal_Hydrolase"/>
</dbReference>
<dbReference type="EMBL" id="BJUV01000031">
    <property type="protein sequence ID" value="GEK84237.1"/>
    <property type="molecule type" value="Genomic_DNA"/>
</dbReference>
<feature type="binding site" evidence="7">
    <location>
        <position position="175"/>
    </location>
    <ligand>
        <name>substrate</name>
    </ligand>
</feature>
<dbReference type="PANTHER" id="PTHR11113:SF14">
    <property type="entry name" value="N-ACETYLGLUCOSAMINE-6-PHOSPHATE DEACETYLASE"/>
    <property type="match status" value="1"/>
</dbReference>
<dbReference type="GO" id="GO:0008448">
    <property type="term" value="F:N-acetylglucosamine-6-phosphate deacetylase activity"/>
    <property type="evidence" value="ECO:0007669"/>
    <property type="project" value="UniProtKB-EC"/>
</dbReference>
<dbReference type="Proteomes" id="UP000321154">
    <property type="component" value="Unassembled WGS sequence"/>
</dbReference>
<feature type="binding site" evidence="7">
    <location>
        <begin position="254"/>
        <end position="255"/>
    </location>
    <ligand>
        <name>substrate</name>
    </ligand>
</feature>
<dbReference type="RefSeq" id="WP_244289835.1">
    <property type="nucleotide sequence ID" value="NZ_BAAAHR010000003.1"/>
</dbReference>
<dbReference type="Pfam" id="PF01979">
    <property type="entry name" value="Amidohydro_1"/>
    <property type="match status" value="1"/>
</dbReference>
<dbReference type="Gene3D" id="2.30.40.10">
    <property type="entry name" value="Urease, subunit C, domain 1"/>
    <property type="match status" value="1"/>
</dbReference>
<dbReference type="InterPro" id="IPR011059">
    <property type="entry name" value="Metal-dep_hydrolase_composite"/>
</dbReference>
<dbReference type="GO" id="GO:0046872">
    <property type="term" value="F:metal ion binding"/>
    <property type="evidence" value="ECO:0007669"/>
    <property type="project" value="UniProtKB-KW"/>
</dbReference>
<evidence type="ECO:0000313" key="11">
    <source>
        <dbReference type="EMBL" id="GEK84237.1"/>
    </source>
</evidence>
<evidence type="ECO:0000259" key="10">
    <source>
        <dbReference type="Pfam" id="PF01979"/>
    </source>
</evidence>
<keyword evidence="13" id="KW-1185">Reference proteome</keyword>
<evidence type="ECO:0000256" key="1">
    <source>
        <dbReference type="ARBA" id="ARBA00010716"/>
    </source>
</evidence>
<name>A0A7W3JJG6_9MICO</name>
<reference evidence="12 14" key="2">
    <citation type="submission" date="2020-07" db="EMBL/GenBank/DDBJ databases">
        <title>Sequencing the genomes of 1000 actinobacteria strains.</title>
        <authorList>
            <person name="Klenk H.-P."/>
        </authorList>
    </citation>
    <scope>NUCLEOTIDE SEQUENCE [LARGE SCALE GENOMIC DNA]</scope>
    <source>
        <strain evidence="12 14">DSM 10309</strain>
    </source>
</reference>
<dbReference type="PANTHER" id="PTHR11113">
    <property type="entry name" value="N-ACETYLGLUCOSAMINE-6-PHOSPHATE DEACETYLASE"/>
    <property type="match status" value="1"/>
</dbReference>
<dbReference type="NCBIfam" id="TIGR00221">
    <property type="entry name" value="nagA"/>
    <property type="match status" value="1"/>
</dbReference>
<evidence type="ECO:0000256" key="6">
    <source>
        <dbReference type="PIRSR" id="PIRSR038994-1"/>
    </source>
</evidence>
<dbReference type="AlphaFoldDB" id="A0A7W3JJG6"/>
<dbReference type="InterPro" id="IPR003764">
    <property type="entry name" value="GlcNAc_6-P_deAcase"/>
</dbReference>
<comment type="similarity">
    <text evidence="1 5">Belongs to the metallo-dependent hydrolases superfamily. NagA family.</text>
</comment>
<accession>A0A7W3JJG6</accession>
<feature type="region of interest" description="Disordered" evidence="9">
    <location>
        <begin position="32"/>
        <end position="87"/>
    </location>
</feature>
<evidence type="ECO:0000256" key="8">
    <source>
        <dbReference type="PIRSR" id="PIRSR038994-3"/>
    </source>
</evidence>
<keyword evidence="4 5" id="KW-0119">Carbohydrate metabolism</keyword>